<comment type="subcellular location">
    <subcellularLocation>
        <location evidence="2">Membrane</location>
    </subcellularLocation>
</comment>
<evidence type="ECO:0000313" key="14">
    <source>
        <dbReference type="Proteomes" id="UP000245959"/>
    </source>
</evidence>
<dbReference type="GeneID" id="78296876"/>
<dbReference type="GO" id="GO:0005524">
    <property type="term" value="F:ATP binding"/>
    <property type="evidence" value="ECO:0007669"/>
    <property type="project" value="UniProtKB-KW"/>
</dbReference>
<evidence type="ECO:0000256" key="9">
    <source>
        <dbReference type="ARBA" id="ARBA00023012"/>
    </source>
</evidence>
<dbReference type="Pfam" id="PF00672">
    <property type="entry name" value="HAMP"/>
    <property type="match status" value="1"/>
</dbReference>
<dbReference type="PANTHER" id="PTHR42878:SF7">
    <property type="entry name" value="SENSOR HISTIDINE KINASE GLRK"/>
    <property type="match status" value="1"/>
</dbReference>
<keyword evidence="7 13" id="KW-0418">Kinase</keyword>
<dbReference type="InterPro" id="IPR036890">
    <property type="entry name" value="HATPase_C_sf"/>
</dbReference>
<dbReference type="SUPFAM" id="SSF47384">
    <property type="entry name" value="Homodimeric domain of signal transducing histidine kinase"/>
    <property type="match status" value="1"/>
</dbReference>
<reference evidence="13 14" key="1">
    <citation type="submission" date="2018-04" db="EMBL/GenBank/DDBJ databases">
        <title>Genomic Encyclopedia of Type Strains, Phase IV (KMG-IV): sequencing the most valuable type-strain genomes for metagenomic binning, comparative biology and taxonomic classification.</title>
        <authorList>
            <person name="Goeker M."/>
        </authorList>
    </citation>
    <scope>NUCLEOTIDE SEQUENCE [LARGE SCALE GENOMIC DNA]</scope>
    <source>
        <strain evidence="13 14">DSM 14823</strain>
    </source>
</reference>
<proteinExistence type="predicted"/>
<comment type="catalytic activity">
    <reaction evidence="1">
        <text>ATP + protein L-histidine = ADP + protein N-phospho-L-histidine.</text>
        <dbReference type="EC" id="2.7.13.3"/>
    </reaction>
</comment>
<feature type="domain" description="HAMP" evidence="12">
    <location>
        <begin position="202"/>
        <end position="254"/>
    </location>
</feature>
<sequence>MLDIRKKFLISFGVLVVLIATVGAVMMRQVDRLGAAIDVILRENYRSVVICRKVDDILEEVNGGLLRSFRDGTAEENGDWKEAVRELRAAWDAELRNVTVKGELERAERVNRLLKEYIALLPELAQPRKAETERRTLYDERMEPLFREIKELTGEIQALNQQNMIDANNRARQEAETLHRRVLMILIGCCLFAVILTLLLKNWILNPIARLLALTNEISNGNLDIVLDAKSGDEIGQLSRSFNAMAAALREARRNERIKLERSERTNRDVFSELPTPIAVFDARSGRVEIATRSAEQYFGFRIGAEVGAVNAVWLREIYDRVLAGGGVCTCRQNDGVIQHFIDNKEYFFQPTALPIPADAPADRISAVAVILKDVTMAHEQQELKRSVISTVSHQLKTPLTSLRMSIYLLLDEKIGPLNPGQLDLVMSMRDDGDRLADIMSDLLDLNRVSGRNNLQLEPRRPADLIRAAEERFRAKCLDREIRLETQVAPDVPDVLVAVNRIDYVFDNLIGNALRFTPAGGSITVSAVRREDAVEFTVRDTGCGMPPEVQAHLFEQFYRAPGQEPNSGVGLGLSIAKEIVTALGGSIRVESAAGQGSSFIFSIPVTGAKENQEKNSAQWV</sequence>
<evidence type="ECO:0000256" key="3">
    <source>
        <dbReference type="ARBA" id="ARBA00012438"/>
    </source>
</evidence>
<feature type="domain" description="Histidine kinase" evidence="11">
    <location>
        <begin position="391"/>
        <end position="607"/>
    </location>
</feature>
<evidence type="ECO:0000256" key="10">
    <source>
        <dbReference type="SAM" id="Phobius"/>
    </source>
</evidence>
<evidence type="ECO:0000256" key="8">
    <source>
        <dbReference type="ARBA" id="ARBA00022840"/>
    </source>
</evidence>
<dbReference type="InterPro" id="IPR005467">
    <property type="entry name" value="His_kinase_dom"/>
</dbReference>
<evidence type="ECO:0000256" key="5">
    <source>
        <dbReference type="ARBA" id="ARBA00022679"/>
    </source>
</evidence>
<evidence type="ECO:0000259" key="12">
    <source>
        <dbReference type="PROSITE" id="PS50885"/>
    </source>
</evidence>
<keyword evidence="10" id="KW-0472">Membrane</keyword>
<protein>
    <recommendedName>
        <fullName evidence="3">histidine kinase</fullName>
        <ecNumber evidence="3">2.7.13.3</ecNumber>
    </recommendedName>
</protein>
<organism evidence="13 14">
    <name type="scientific">Victivallis vadensis</name>
    <dbReference type="NCBI Taxonomy" id="172901"/>
    <lineage>
        <taxon>Bacteria</taxon>
        <taxon>Pseudomonadati</taxon>
        <taxon>Lentisphaerota</taxon>
        <taxon>Lentisphaeria</taxon>
        <taxon>Victivallales</taxon>
        <taxon>Victivallaceae</taxon>
        <taxon>Victivallis</taxon>
    </lineage>
</organism>
<dbReference type="InterPro" id="IPR003594">
    <property type="entry name" value="HATPase_dom"/>
</dbReference>
<keyword evidence="4" id="KW-0597">Phosphoprotein</keyword>
<accession>A0A2U1AHX6</accession>
<dbReference type="InterPro" id="IPR050351">
    <property type="entry name" value="BphY/WalK/GraS-like"/>
</dbReference>
<dbReference type="GO" id="GO:0000155">
    <property type="term" value="F:phosphorelay sensor kinase activity"/>
    <property type="evidence" value="ECO:0007669"/>
    <property type="project" value="InterPro"/>
</dbReference>
<dbReference type="InterPro" id="IPR004358">
    <property type="entry name" value="Sig_transdc_His_kin-like_C"/>
</dbReference>
<dbReference type="CDD" id="cd00075">
    <property type="entry name" value="HATPase"/>
    <property type="match status" value="1"/>
</dbReference>
<dbReference type="SMART" id="SM00388">
    <property type="entry name" value="HisKA"/>
    <property type="match status" value="1"/>
</dbReference>
<dbReference type="PANTHER" id="PTHR42878">
    <property type="entry name" value="TWO-COMPONENT HISTIDINE KINASE"/>
    <property type="match status" value="1"/>
</dbReference>
<dbReference type="CDD" id="cd00082">
    <property type="entry name" value="HisKA"/>
    <property type="match status" value="1"/>
</dbReference>
<dbReference type="SMART" id="SM00304">
    <property type="entry name" value="HAMP"/>
    <property type="match status" value="1"/>
</dbReference>
<dbReference type="AlphaFoldDB" id="A0A2U1AHX6"/>
<evidence type="ECO:0000256" key="1">
    <source>
        <dbReference type="ARBA" id="ARBA00000085"/>
    </source>
</evidence>
<name>A0A2U1AHX6_9BACT</name>
<dbReference type="PROSITE" id="PS50885">
    <property type="entry name" value="HAMP"/>
    <property type="match status" value="1"/>
</dbReference>
<evidence type="ECO:0000259" key="11">
    <source>
        <dbReference type="PROSITE" id="PS50109"/>
    </source>
</evidence>
<comment type="caution">
    <text evidence="13">The sequence shown here is derived from an EMBL/GenBank/DDBJ whole genome shotgun (WGS) entry which is preliminary data.</text>
</comment>
<dbReference type="RefSeq" id="WP_165833168.1">
    <property type="nucleotide sequence ID" value="NZ_CABMMC010000030.1"/>
</dbReference>
<dbReference type="SMART" id="SM00387">
    <property type="entry name" value="HATPase_c"/>
    <property type="match status" value="1"/>
</dbReference>
<dbReference type="SUPFAM" id="SSF158472">
    <property type="entry name" value="HAMP domain-like"/>
    <property type="match status" value="1"/>
</dbReference>
<keyword evidence="8" id="KW-0067">ATP-binding</keyword>
<dbReference type="PROSITE" id="PS50109">
    <property type="entry name" value="HIS_KIN"/>
    <property type="match status" value="1"/>
</dbReference>
<keyword evidence="9" id="KW-0902">Two-component regulatory system</keyword>
<dbReference type="InterPro" id="IPR003661">
    <property type="entry name" value="HisK_dim/P_dom"/>
</dbReference>
<dbReference type="SUPFAM" id="SSF55874">
    <property type="entry name" value="ATPase domain of HSP90 chaperone/DNA topoisomerase II/histidine kinase"/>
    <property type="match status" value="1"/>
</dbReference>
<dbReference type="Pfam" id="PF00512">
    <property type="entry name" value="HisKA"/>
    <property type="match status" value="1"/>
</dbReference>
<evidence type="ECO:0000313" key="13">
    <source>
        <dbReference type="EMBL" id="PVY36007.1"/>
    </source>
</evidence>
<feature type="transmembrane region" description="Helical" evidence="10">
    <location>
        <begin position="182"/>
        <end position="200"/>
    </location>
</feature>
<dbReference type="Gene3D" id="3.30.450.20">
    <property type="entry name" value="PAS domain"/>
    <property type="match status" value="1"/>
</dbReference>
<keyword evidence="10" id="KW-0812">Transmembrane</keyword>
<dbReference type="EC" id="2.7.13.3" evidence="3"/>
<dbReference type="Gene3D" id="6.10.340.10">
    <property type="match status" value="1"/>
</dbReference>
<dbReference type="Proteomes" id="UP000245959">
    <property type="component" value="Unassembled WGS sequence"/>
</dbReference>
<dbReference type="Gene3D" id="3.30.565.10">
    <property type="entry name" value="Histidine kinase-like ATPase, C-terminal domain"/>
    <property type="match status" value="1"/>
</dbReference>
<dbReference type="Gene3D" id="1.10.287.130">
    <property type="match status" value="1"/>
</dbReference>
<dbReference type="EMBL" id="QEKH01000038">
    <property type="protein sequence ID" value="PVY36007.1"/>
    <property type="molecule type" value="Genomic_DNA"/>
</dbReference>
<evidence type="ECO:0000256" key="2">
    <source>
        <dbReference type="ARBA" id="ARBA00004370"/>
    </source>
</evidence>
<dbReference type="Pfam" id="PF02518">
    <property type="entry name" value="HATPase_c"/>
    <property type="match status" value="1"/>
</dbReference>
<dbReference type="InterPro" id="IPR035965">
    <property type="entry name" value="PAS-like_dom_sf"/>
</dbReference>
<dbReference type="GO" id="GO:0007234">
    <property type="term" value="P:osmosensory signaling via phosphorelay pathway"/>
    <property type="evidence" value="ECO:0007669"/>
    <property type="project" value="TreeGrafter"/>
</dbReference>
<evidence type="ECO:0000256" key="6">
    <source>
        <dbReference type="ARBA" id="ARBA00022741"/>
    </source>
</evidence>
<dbReference type="SUPFAM" id="SSF55785">
    <property type="entry name" value="PYP-like sensor domain (PAS domain)"/>
    <property type="match status" value="1"/>
</dbReference>
<gene>
    <name evidence="13" type="ORF">C8D82_1387</name>
</gene>
<dbReference type="CDD" id="cd06225">
    <property type="entry name" value="HAMP"/>
    <property type="match status" value="1"/>
</dbReference>
<keyword evidence="14" id="KW-1185">Reference proteome</keyword>
<dbReference type="FunFam" id="3.30.565.10:FF:000006">
    <property type="entry name" value="Sensor histidine kinase WalK"/>
    <property type="match status" value="1"/>
</dbReference>
<dbReference type="PRINTS" id="PR00344">
    <property type="entry name" value="BCTRLSENSOR"/>
</dbReference>
<dbReference type="GO" id="GO:0000156">
    <property type="term" value="F:phosphorelay response regulator activity"/>
    <property type="evidence" value="ECO:0007669"/>
    <property type="project" value="TreeGrafter"/>
</dbReference>
<dbReference type="GO" id="GO:0030295">
    <property type="term" value="F:protein kinase activator activity"/>
    <property type="evidence" value="ECO:0007669"/>
    <property type="project" value="TreeGrafter"/>
</dbReference>
<evidence type="ECO:0000256" key="4">
    <source>
        <dbReference type="ARBA" id="ARBA00022553"/>
    </source>
</evidence>
<dbReference type="GO" id="GO:0016020">
    <property type="term" value="C:membrane"/>
    <property type="evidence" value="ECO:0007669"/>
    <property type="project" value="UniProtKB-SubCell"/>
</dbReference>
<keyword evidence="5" id="KW-0808">Transferase</keyword>
<keyword evidence="10" id="KW-1133">Transmembrane helix</keyword>
<evidence type="ECO:0000256" key="7">
    <source>
        <dbReference type="ARBA" id="ARBA00022777"/>
    </source>
</evidence>
<dbReference type="InterPro" id="IPR003660">
    <property type="entry name" value="HAMP_dom"/>
</dbReference>
<keyword evidence="6" id="KW-0547">Nucleotide-binding</keyword>
<dbReference type="InterPro" id="IPR036097">
    <property type="entry name" value="HisK_dim/P_sf"/>
</dbReference>